<organism evidence="1 2">
    <name type="scientific">Sphaerodactylus townsendi</name>
    <dbReference type="NCBI Taxonomy" id="933632"/>
    <lineage>
        <taxon>Eukaryota</taxon>
        <taxon>Metazoa</taxon>
        <taxon>Chordata</taxon>
        <taxon>Craniata</taxon>
        <taxon>Vertebrata</taxon>
        <taxon>Euteleostomi</taxon>
        <taxon>Lepidosauria</taxon>
        <taxon>Squamata</taxon>
        <taxon>Bifurcata</taxon>
        <taxon>Gekkota</taxon>
        <taxon>Sphaerodactylidae</taxon>
        <taxon>Sphaerodactylus</taxon>
    </lineage>
</organism>
<sequence length="114" mass="12583">MTTSPSLMGTEVFLAPQVPEDSEESLVERDPLEAEDQKATLGIWGHLAHREPGVPQAPKDRRVREDRGAQKAFLDSKAAKEASDSLVPKDRQAQRVMWGLQGQMVHLGQLDLLG</sequence>
<gene>
    <name evidence="1" type="ORF">K3G42_012167</name>
</gene>
<evidence type="ECO:0000313" key="1">
    <source>
        <dbReference type="EMBL" id="KAH8016115.1"/>
    </source>
</evidence>
<dbReference type="Proteomes" id="UP000827872">
    <property type="component" value="Linkage Group LG01"/>
</dbReference>
<proteinExistence type="predicted"/>
<dbReference type="EMBL" id="CM037614">
    <property type="protein sequence ID" value="KAH8016115.1"/>
    <property type="molecule type" value="Genomic_DNA"/>
</dbReference>
<name>A0ACB8G8M0_9SAUR</name>
<evidence type="ECO:0000313" key="2">
    <source>
        <dbReference type="Proteomes" id="UP000827872"/>
    </source>
</evidence>
<keyword evidence="2" id="KW-1185">Reference proteome</keyword>
<accession>A0ACB8G8M0</accession>
<reference evidence="1" key="1">
    <citation type="submission" date="2021-08" db="EMBL/GenBank/DDBJ databases">
        <title>The first chromosome-level gecko genome reveals the dynamic sex chromosomes of Neotropical dwarf geckos (Sphaerodactylidae: Sphaerodactylus).</title>
        <authorList>
            <person name="Pinto B.J."/>
            <person name="Keating S.E."/>
            <person name="Gamble T."/>
        </authorList>
    </citation>
    <scope>NUCLEOTIDE SEQUENCE</scope>
    <source>
        <strain evidence="1">TG3544</strain>
    </source>
</reference>
<protein>
    <submittedName>
        <fullName evidence="1">Uncharacterized protein</fullName>
    </submittedName>
</protein>
<comment type="caution">
    <text evidence="1">The sequence shown here is derived from an EMBL/GenBank/DDBJ whole genome shotgun (WGS) entry which is preliminary data.</text>
</comment>